<evidence type="ECO:0000256" key="2">
    <source>
        <dbReference type="SAM" id="Phobius"/>
    </source>
</evidence>
<dbReference type="SUPFAM" id="SSF53955">
    <property type="entry name" value="Lysozyme-like"/>
    <property type="match status" value="1"/>
</dbReference>
<dbReference type="Proteomes" id="UP000177605">
    <property type="component" value="Unassembled WGS sequence"/>
</dbReference>
<name>A0A1F8F333_9BACT</name>
<keyword evidence="2" id="KW-0812">Transmembrane</keyword>
<dbReference type="AlphaFoldDB" id="A0A1F8F333"/>
<reference evidence="5 6" key="1">
    <citation type="journal article" date="2016" name="Nat. Commun.">
        <title>Thousands of microbial genomes shed light on interconnected biogeochemical processes in an aquifer system.</title>
        <authorList>
            <person name="Anantharaman K."/>
            <person name="Brown C.T."/>
            <person name="Hug L.A."/>
            <person name="Sharon I."/>
            <person name="Castelle C.J."/>
            <person name="Probst A.J."/>
            <person name="Thomas B.C."/>
            <person name="Singh A."/>
            <person name="Wilkins M.J."/>
            <person name="Karaoz U."/>
            <person name="Brodie E.L."/>
            <person name="Williams K.H."/>
            <person name="Hubbard S.S."/>
            <person name="Banfield J.F."/>
        </authorList>
    </citation>
    <scope>NUCLEOTIDE SEQUENCE [LARGE SCALE GENOMIC DNA]</scope>
</reference>
<protein>
    <recommendedName>
        <fullName evidence="4">Transglycosylase SLT domain-containing protein</fullName>
    </recommendedName>
</protein>
<feature type="chain" id="PRO_5009535442" description="Transglycosylase SLT domain-containing protein" evidence="3">
    <location>
        <begin position="25"/>
        <end position="388"/>
    </location>
</feature>
<comment type="caution">
    <text evidence="5">The sequence shown here is derived from an EMBL/GenBank/DDBJ whole genome shotgun (WGS) entry which is preliminary data.</text>
</comment>
<evidence type="ECO:0000313" key="6">
    <source>
        <dbReference type="Proteomes" id="UP000177605"/>
    </source>
</evidence>
<accession>A0A1F8F333</accession>
<organism evidence="5 6">
    <name type="scientific">Candidatus Yanofskybacteria bacterium RIFCSPHIGHO2_01_FULL_48_25b</name>
    <dbReference type="NCBI Taxonomy" id="1802672"/>
    <lineage>
        <taxon>Bacteria</taxon>
        <taxon>Candidatus Yanofskyibacteriota</taxon>
    </lineage>
</organism>
<dbReference type="InterPro" id="IPR008258">
    <property type="entry name" value="Transglycosylase_SLT_dom_1"/>
</dbReference>
<keyword evidence="2" id="KW-1133">Transmembrane helix</keyword>
<dbReference type="Gene3D" id="1.10.530.10">
    <property type="match status" value="1"/>
</dbReference>
<sequence length="388" mass="41622">MFFKKILIILVVALPLFFALSRQAAAVDWFPIVPCGLNQQPAAATRQDTLPDGTKAPHDYTQPCNQCLLIELGKNMIDFTLFGIVPMVGTLFFIYAGFKILLGRDNPNAIKDGQAIITKAATGIAILLSAWLITNFILKSLATDDTANQWYKIECRVGDLKNLADATIPSVNRDPQTPTAPGTGTAGAGTPAGPGNTCPLSGVNLCAGKPRENPDNSCVASGCYDYVPWILKYSNQFGVDANLLKAVMMQESSCDPSKRSASSYGLMALQPATANIVRQKCGIQSSVDGQWLIDHPAESICLSAAYLTTIKSGICGTDVRNIAAGYNAGPGRCAVSSDCAGQQSCSNEPVRQWECLYDNPQQTVCNKGLDQTRNYAINVLYCQQNPGF</sequence>
<dbReference type="Pfam" id="PF18895">
    <property type="entry name" value="T4SS_pilin"/>
    <property type="match status" value="1"/>
</dbReference>
<feature type="transmembrane region" description="Helical" evidence="2">
    <location>
        <begin position="79"/>
        <end position="102"/>
    </location>
</feature>
<dbReference type="EMBL" id="MGJM01000004">
    <property type="protein sequence ID" value="OGN07078.1"/>
    <property type="molecule type" value="Genomic_DNA"/>
</dbReference>
<evidence type="ECO:0000313" key="5">
    <source>
        <dbReference type="EMBL" id="OGN07078.1"/>
    </source>
</evidence>
<keyword evidence="3" id="KW-0732">Signal</keyword>
<evidence type="ECO:0000256" key="3">
    <source>
        <dbReference type="SAM" id="SignalP"/>
    </source>
</evidence>
<feature type="domain" description="Transglycosylase SLT" evidence="4">
    <location>
        <begin position="230"/>
        <end position="333"/>
    </location>
</feature>
<keyword evidence="2" id="KW-0472">Membrane</keyword>
<proteinExistence type="predicted"/>
<dbReference type="InterPro" id="IPR023346">
    <property type="entry name" value="Lysozyme-like_dom_sf"/>
</dbReference>
<feature type="region of interest" description="Disordered" evidence="1">
    <location>
        <begin position="168"/>
        <end position="193"/>
    </location>
</feature>
<dbReference type="Pfam" id="PF01464">
    <property type="entry name" value="SLT"/>
    <property type="match status" value="1"/>
</dbReference>
<evidence type="ECO:0000259" key="4">
    <source>
        <dbReference type="Pfam" id="PF01464"/>
    </source>
</evidence>
<evidence type="ECO:0000256" key="1">
    <source>
        <dbReference type="SAM" id="MobiDB-lite"/>
    </source>
</evidence>
<feature type="signal peptide" evidence="3">
    <location>
        <begin position="1"/>
        <end position="24"/>
    </location>
</feature>
<feature type="transmembrane region" description="Helical" evidence="2">
    <location>
        <begin position="114"/>
        <end position="133"/>
    </location>
</feature>
<gene>
    <name evidence="5" type="ORF">A2669_02405</name>
</gene>
<dbReference type="InterPro" id="IPR043993">
    <property type="entry name" value="T4SS_pilin"/>
</dbReference>